<dbReference type="GO" id="GO:0051301">
    <property type="term" value="P:cell division"/>
    <property type="evidence" value="ECO:0007669"/>
    <property type="project" value="UniProtKB-KW"/>
</dbReference>
<dbReference type="InterPro" id="IPR013762">
    <property type="entry name" value="Integrase-like_cat_sf"/>
</dbReference>
<dbReference type="Proteomes" id="UP000746751">
    <property type="component" value="Unassembled WGS sequence"/>
</dbReference>
<feature type="active site" evidence="9">
    <location>
        <position position="255"/>
    </location>
</feature>
<gene>
    <name evidence="9" type="primary">xerC</name>
    <name evidence="12" type="ORF">K8U80_06345</name>
</gene>
<evidence type="ECO:0000256" key="1">
    <source>
        <dbReference type="ARBA" id="ARBA00004496"/>
    </source>
</evidence>
<evidence type="ECO:0000259" key="10">
    <source>
        <dbReference type="PROSITE" id="PS51898"/>
    </source>
</evidence>
<dbReference type="SUPFAM" id="SSF56349">
    <property type="entry name" value="DNA breaking-rejoining enzymes"/>
    <property type="match status" value="1"/>
</dbReference>
<accession>A0A921LRI3</accession>
<comment type="caution">
    <text evidence="12">The sequence shown here is derived from an EMBL/GenBank/DDBJ whole genome shotgun (WGS) entry which is preliminary data.</text>
</comment>
<evidence type="ECO:0000313" key="12">
    <source>
        <dbReference type="EMBL" id="HJG30999.1"/>
    </source>
</evidence>
<keyword evidence="5 9" id="KW-0229">DNA integration</keyword>
<evidence type="ECO:0000256" key="4">
    <source>
        <dbReference type="ARBA" id="ARBA00022829"/>
    </source>
</evidence>
<keyword evidence="8 9" id="KW-0131">Cell cycle</keyword>
<dbReference type="Gene3D" id="1.10.443.10">
    <property type="entry name" value="Intergrase catalytic core"/>
    <property type="match status" value="1"/>
</dbReference>
<dbReference type="PROSITE" id="PS51900">
    <property type="entry name" value="CB"/>
    <property type="match status" value="1"/>
</dbReference>
<evidence type="ECO:0000256" key="8">
    <source>
        <dbReference type="ARBA" id="ARBA00023306"/>
    </source>
</evidence>
<reference evidence="12" key="2">
    <citation type="submission" date="2021-09" db="EMBL/GenBank/DDBJ databases">
        <authorList>
            <person name="Gilroy R."/>
        </authorList>
    </citation>
    <scope>NUCLEOTIDE SEQUENCE</scope>
    <source>
        <strain evidence="12">ChiGjej2B2-7701</strain>
    </source>
</reference>
<comment type="subunit">
    <text evidence="9">Forms a cyclic heterotetrameric complex composed of two molecules of XerC and two molecules of XerD.</text>
</comment>
<dbReference type="GO" id="GO:0007059">
    <property type="term" value="P:chromosome segregation"/>
    <property type="evidence" value="ECO:0007669"/>
    <property type="project" value="UniProtKB-UniRule"/>
</dbReference>
<keyword evidence="7 9" id="KW-0233">DNA recombination</keyword>
<dbReference type="PROSITE" id="PS51898">
    <property type="entry name" value="TYR_RECOMBINASE"/>
    <property type="match status" value="1"/>
</dbReference>
<evidence type="ECO:0000256" key="7">
    <source>
        <dbReference type="ARBA" id="ARBA00023172"/>
    </source>
</evidence>
<feature type="active site" evidence="9">
    <location>
        <position position="175"/>
    </location>
</feature>
<proteinExistence type="inferred from homology"/>
<keyword evidence="6 9" id="KW-0238">DNA-binding</keyword>
<dbReference type="Pfam" id="PF00589">
    <property type="entry name" value="Phage_integrase"/>
    <property type="match status" value="1"/>
</dbReference>
<feature type="active site" evidence="9">
    <location>
        <position position="151"/>
    </location>
</feature>
<sequence length="306" mass="34060">MERIQDIRGAVEAFCAHIERVEGMSPQTVRAYASHLDAYAAWVERSRLDGLRVSVRDLRRYLAQLREARYAPKTIAAHLSSIRSLYAWLAAEDVIESDPAAAISSPKIPKNLPHALTSEQMDELLAIPEGSKPEGIRDKAMLEVLYASGARISELAGLTLDSLNRGDATVRLFGKGSKERIVPLYRRAWEALDRYLLDARPQLLERSKTGDPLAERALFVSSRGRAMSADSLRYRFETLVRRAGLPADITPHAMRHTYATDLLEGGADLRSVQELLGHASLSTTQLYTHLTPERLKGALKQAHPRS</sequence>
<name>A0A921LRI3_9ACTN</name>
<dbReference type="GO" id="GO:0003677">
    <property type="term" value="F:DNA binding"/>
    <property type="evidence" value="ECO:0007669"/>
    <property type="project" value="UniProtKB-UniRule"/>
</dbReference>
<feature type="active site" description="O-(3'-phospho-DNA)-tyrosine intermediate" evidence="9">
    <location>
        <position position="287"/>
    </location>
</feature>
<dbReference type="Gene3D" id="1.10.150.130">
    <property type="match status" value="1"/>
</dbReference>
<dbReference type="GO" id="GO:0006313">
    <property type="term" value="P:DNA transposition"/>
    <property type="evidence" value="ECO:0007669"/>
    <property type="project" value="UniProtKB-UniRule"/>
</dbReference>
<comment type="similarity">
    <text evidence="9">Belongs to the 'phage' integrase family. XerC subfamily.</text>
</comment>
<keyword evidence="4 9" id="KW-0159">Chromosome partition</keyword>
<dbReference type="InterPro" id="IPR011010">
    <property type="entry name" value="DNA_brk_join_enz"/>
</dbReference>
<dbReference type="InterPro" id="IPR002104">
    <property type="entry name" value="Integrase_catalytic"/>
</dbReference>
<dbReference type="InterPro" id="IPR050090">
    <property type="entry name" value="Tyrosine_recombinase_XerCD"/>
</dbReference>
<dbReference type="EMBL" id="DYVF01000042">
    <property type="protein sequence ID" value="HJG30999.1"/>
    <property type="molecule type" value="Genomic_DNA"/>
</dbReference>
<dbReference type="PANTHER" id="PTHR30349:SF41">
    <property type="entry name" value="INTEGRASE_RECOMBINASE PROTEIN MJ0367-RELATED"/>
    <property type="match status" value="1"/>
</dbReference>
<evidence type="ECO:0000256" key="3">
    <source>
        <dbReference type="ARBA" id="ARBA00022618"/>
    </source>
</evidence>
<dbReference type="InterPro" id="IPR004107">
    <property type="entry name" value="Integrase_SAM-like_N"/>
</dbReference>
<evidence type="ECO:0000256" key="2">
    <source>
        <dbReference type="ARBA" id="ARBA00022490"/>
    </source>
</evidence>
<keyword evidence="3 9" id="KW-0132">Cell division</keyword>
<evidence type="ECO:0000313" key="13">
    <source>
        <dbReference type="Proteomes" id="UP000746751"/>
    </source>
</evidence>
<feature type="domain" description="Core-binding (CB)" evidence="11">
    <location>
        <begin position="5"/>
        <end position="90"/>
    </location>
</feature>
<feature type="active site" evidence="9">
    <location>
        <position position="278"/>
    </location>
</feature>
<dbReference type="InterPro" id="IPR023009">
    <property type="entry name" value="Tyrosine_recombinase_XerC/XerD"/>
</dbReference>
<feature type="active site" evidence="9">
    <location>
        <position position="252"/>
    </location>
</feature>
<dbReference type="AlphaFoldDB" id="A0A921LRI3"/>
<reference evidence="12" key="1">
    <citation type="journal article" date="2021" name="PeerJ">
        <title>Extensive microbial diversity within the chicken gut microbiome revealed by metagenomics and culture.</title>
        <authorList>
            <person name="Gilroy R."/>
            <person name="Ravi A."/>
            <person name="Getino M."/>
            <person name="Pursley I."/>
            <person name="Horton D.L."/>
            <person name="Alikhan N.F."/>
            <person name="Baker D."/>
            <person name="Gharbi K."/>
            <person name="Hall N."/>
            <person name="Watson M."/>
            <person name="Adriaenssens E.M."/>
            <person name="Foster-Nyarko E."/>
            <person name="Jarju S."/>
            <person name="Secka A."/>
            <person name="Antonio M."/>
            <person name="Oren A."/>
            <person name="Chaudhuri R.R."/>
            <person name="La Ragione R."/>
            <person name="Hildebrand F."/>
            <person name="Pallen M.J."/>
        </authorList>
    </citation>
    <scope>NUCLEOTIDE SEQUENCE</scope>
    <source>
        <strain evidence="12">ChiGjej2B2-7701</strain>
    </source>
</reference>
<comment type="subcellular location">
    <subcellularLocation>
        <location evidence="1 9">Cytoplasm</location>
    </subcellularLocation>
</comment>
<dbReference type="CDD" id="cd00798">
    <property type="entry name" value="INT_XerDC_C"/>
    <property type="match status" value="1"/>
</dbReference>
<dbReference type="HAMAP" id="MF_01808">
    <property type="entry name" value="Recomb_XerC_XerD"/>
    <property type="match status" value="1"/>
</dbReference>
<dbReference type="PANTHER" id="PTHR30349">
    <property type="entry name" value="PHAGE INTEGRASE-RELATED"/>
    <property type="match status" value="1"/>
</dbReference>
<evidence type="ECO:0000259" key="11">
    <source>
        <dbReference type="PROSITE" id="PS51900"/>
    </source>
</evidence>
<evidence type="ECO:0000256" key="9">
    <source>
        <dbReference type="HAMAP-Rule" id="MF_01808"/>
    </source>
</evidence>
<feature type="domain" description="Tyr recombinase" evidence="10">
    <location>
        <begin position="111"/>
        <end position="300"/>
    </location>
</feature>
<dbReference type="NCBIfam" id="NF001399">
    <property type="entry name" value="PRK00283.1"/>
    <property type="match status" value="1"/>
</dbReference>
<evidence type="ECO:0000256" key="5">
    <source>
        <dbReference type="ARBA" id="ARBA00022908"/>
    </source>
</evidence>
<dbReference type="InterPro" id="IPR044068">
    <property type="entry name" value="CB"/>
</dbReference>
<organism evidence="12 13">
    <name type="scientific">Collinsella ihumii</name>
    <dbReference type="NCBI Taxonomy" id="1720204"/>
    <lineage>
        <taxon>Bacteria</taxon>
        <taxon>Bacillati</taxon>
        <taxon>Actinomycetota</taxon>
        <taxon>Coriobacteriia</taxon>
        <taxon>Coriobacteriales</taxon>
        <taxon>Coriobacteriaceae</taxon>
        <taxon>Collinsella</taxon>
    </lineage>
</organism>
<evidence type="ECO:0000256" key="6">
    <source>
        <dbReference type="ARBA" id="ARBA00023125"/>
    </source>
</evidence>
<dbReference type="GO" id="GO:0005737">
    <property type="term" value="C:cytoplasm"/>
    <property type="evidence" value="ECO:0007669"/>
    <property type="project" value="UniProtKB-SubCell"/>
</dbReference>
<comment type="function">
    <text evidence="9">Site-specific tyrosine recombinase, which acts by catalyzing the cutting and rejoining of the recombining DNA molecules. The XerC-XerD complex is essential to convert dimers of the bacterial chromosome into monomers to permit their segregation at cell division. It also contributes to the segregational stability of plasmids.</text>
</comment>
<dbReference type="Pfam" id="PF02899">
    <property type="entry name" value="Phage_int_SAM_1"/>
    <property type="match status" value="1"/>
</dbReference>
<keyword evidence="2 9" id="KW-0963">Cytoplasm</keyword>
<dbReference type="InterPro" id="IPR010998">
    <property type="entry name" value="Integrase_recombinase_N"/>
</dbReference>
<protein>
    <recommendedName>
        <fullName evidence="9">Tyrosine recombinase XerC</fullName>
    </recommendedName>
</protein>
<dbReference type="GO" id="GO:0009037">
    <property type="term" value="F:tyrosine-based site-specific recombinase activity"/>
    <property type="evidence" value="ECO:0007669"/>
    <property type="project" value="UniProtKB-UniRule"/>
</dbReference>